<evidence type="ECO:0000313" key="2">
    <source>
        <dbReference type="Proteomes" id="UP000019132"/>
    </source>
</evidence>
<sequence length="126" mass="14571">MKEDYNKLMRPEMYKICKEDAPKPIYEVSVLVQQHGCDVLFLPVGHPELNPIELVWSRLKGFIAQRDVNFSLQEVEKLAHEFIDTFDAVAWAKYVEHCVKVEDEYLSAADYTKLNGLSEDFSDNDA</sequence>
<dbReference type="VEuPathDB" id="FungiDB:PYU1_G014764"/>
<proteinExistence type="predicted"/>
<evidence type="ECO:0000313" key="1">
    <source>
        <dbReference type="EnsemblProtists" id="PYU1_T014795"/>
    </source>
</evidence>
<organism evidence="1 2">
    <name type="scientific">Globisporangium ultimum (strain ATCC 200006 / CBS 805.95 / DAOM BR144)</name>
    <name type="common">Pythium ultimum</name>
    <dbReference type="NCBI Taxonomy" id="431595"/>
    <lineage>
        <taxon>Eukaryota</taxon>
        <taxon>Sar</taxon>
        <taxon>Stramenopiles</taxon>
        <taxon>Oomycota</taxon>
        <taxon>Peronosporomycetes</taxon>
        <taxon>Pythiales</taxon>
        <taxon>Pythiaceae</taxon>
        <taxon>Globisporangium</taxon>
    </lineage>
</organism>
<name>K3XC46_GLOUD</name>
<accession>K3XC46</accession>
<dbReference type="Gene3D" id="3.30.420.10">
    <property type="entry name" value="Ribonuclease H-like superfamily/Ribonuclease H"/>
    <property type="match status" value="1"/>
</dbReference>
<dbReference type="PANTHER" id="PTHR33939:SF1">
    <property type="entry name" value="DUF4371 DOMAIN-CONTAINING PROTEIN"/>
    <property type="match status" value="1"/>
</dbReference>
<dbReference type="InterPro" id="IPR036397">
    <property type="entry name" value="RNaseH_sf"/>
</dbReference>
<protein>
    <recommendedName>
        <fullName evidence="3">Tc1-like transposase DDE domain-containing protein</fullName>
    </recommendedName>
</protein>
<evidence type="ECO:0008006" key="3">
    <source>
        <dbReference type="Google" id="ProtNLM"/>
    </source>
</evidence>
<dbReference type="PANTHER" id="PTHR33939">
    <property type="entry name" value="PROTEIN CBG22215"/>
    <property type="match status" value="1"/>
</dbReference>
<dbReference type="HOGENOM" id="CLU_136387_1_0_1"/>
<reference evidence="1" key="3">
    <citation type="submission" date="2015-02" db="UniProtKB">
        <authorList>
            <consortium name="EnsemblProtists"/>
        </authorList>
    </citation>
    <scope>IDENTIFICATION</scope>
    <source>
        <strain evidence="1">DAOM BR144</strain>
    </source>
</reference>
<dbReference type="AlphaFoldDB" id="K3XC46"/>
<keyword evidence="2" id="KW-1185">Reference proteome</keyword>
<dbReference type="GO" id="GO:0003676">
    <property type="term" value="F:nucleic acid binding"/>
    <property type="evidence" value="ECO:0007669"/>
    <property type="project" value="InterPro"/>
</dbReference>
<reference evidence="2" key="2">
    <citation type="submission" date="2010-04" db="EMBL/GenBank/DDBJ databases">
        <authorList>
            <person name="Buell R."/>
            <person name="Hamilton J."/>
            <person name="Hostetler J."/>
        </authorList>
    </citation>
    <scope>NUCLEOTIDE SEQUENCE [LARGE SCALE GENOMIC DNA]</scope>
    <source>
        <strain evidence="2">DAOM:BR144</strain>
    </source>
</reference>
<dbReference type="Proteomes" id="UP000019132">
    <property type="component" value="Unassembled WGS sequence"/>
</dbReference>
<dbReference type="eggNOG" id="ENOG502T3SR">
    <property type="taxonomic scope" value="Eukaryota"/>
</dbReference>
<dbReference type="EnsemblProtists" id="PYU1_T014795">
    <property type="protein sequence ID" value="PYU1_T014795"/>
    <property type="gene ID" value="PYU1_G014764"/>
</dbReference>
<dbReference type="InParanoid" id="K3XC46"/>
<reference evidence="2" key="1">
    <citation type="journal article" date="2010" name="Genome Biol.">
        <title>Genome sequence of the necrotrophic plant pathogen Pythium ultimum reveals original pathogenicity mechanisms and effector repertoire.</title>
        <authorList>
            <person name="Levesque C.A."/>
            <person name="Brouwer H."/>
            <person name="Cano L."/>
            <person name="Hamilton J.P."/>
            <person name="Holt C."/>
            <person name="Huitema E."/>
            <person name="Raffaele S."/>
            <person name="Robideau G.P."/>
            <person name="Thines M."/>
            <person name="Win J."/>
            <person name="Zerillo M.M."/>
            <person name="Beakes G.W."/>
            <person name="Boore J.L."/>
            <person name="Busam D."/>
            <person name="Dumas B."/>
            <person name="Ferriera S."/>
            <person name="Fuerstenberg S.I."/>
            <person name="Gachon C.M."/>
            <person name="Gaulin E."/>
            <person name="Govers F."/>
            <person name="Grenville-Briggs L."/>
            <person name="Horner N."/>
            <person name="Hostetler J."/>
            <person name="Jiang R.H."/>
            <person name="Johnson J."/>
            <person name="Krajaejun T."/>
            <person name="Lin H."/>
            <person name="Meijer H.J."/>
            <person name="Moore B."/>
            <person name="Morris P."/>
            <person name="Phuntmart V."/>
            <person name="Puiu D."/>
            <person name="Shetty J."/>
            <person name="Stajich J.E."/>
            <person name="Tripathy S."/>
            <person name="Wawra S."/>
            <person name="van West P."/>
            <person name="Whitty B.R."/>
            <person name="Coutinho P.M."/>
            <person name="Henrissat B."/>
            <person name="Martin F."/>
            <person name="Thomas P.D."/>
            <person name="Tyler B.M."/>
            <person name="De Vries R.P."/>
            <person name="Kamoun S."/>
            <person name="Yandell M."/>
            <person name="Tisserat N."/>
            <person name="Buell C.R."/>
        </authorList>
    </citation>
    <scope>NUCLEOTIDE SEQUENCE</scope>
    <source>
        <strain evidence="2">DAOM:BR144</strain>
    </source>
</reference>
<dbReference type="EMBL" id="GL376579">
    <property type="status" value="NOT_ANNOTATED_CDS"/>
    <property type="molecule type" value="Genomic_DNA"/>
</dbReference>